<dbReference type="GO" id="GO:0016491">
    <property type="term" value="F:oxidoreductase activity"/>
    <property type="evidence" value="ECO:0007669"/>
    <property type="project" value="UniProtKB-KW"/>
</dbReference>
<dbReference type="RefSeq" id="WP_122221400.1">
    <property type="nucleotide sequence ID" value="NZ_RBQB01000063.1"/>
</dbReference>
<keyword evidence="1" id="KW-0560">Oxidoreductase</keyword>
<dbReference type="Proteomes" id="UP000279372">
    <property type="component" value="Unassembled WGS sequence"/>
</dbReference>
<dbReference type="AlphaFoldDB" id="A0A3M3ZJZ9"/>
<proteinExistence type="predicted"/>
<organism evidence="3 4">
    <name type="scientific">Pseudomonas syringae pv. philadelphi</name>
    <dbReference type="NCBI Taxonomy" id="251706"/>
    <lineage>
        <taxon>Bacteria</taxon>
        <taxon>Pseudomonadati</taxon>
        <taxon>Pseudomonadota</taxon>
        <taxon>Gammaproteobacteria</taxon>
        <taxon>Pseudomonadales</taxon>
        <taxon>Pseudomonadaceae</taxon>
        <taxon>Pseudomonas</taxon>
    </lineage>
</organism>
<accession>A0A3M3ZJZ9</accession>
<evidence type="ECO:0000313" key="3">
    <source>
        <dbReference type="EMBL" id="RMO94928.1"/>
    </source>
</evidence>
<dbReference type="Gene3D" id="3.30.9.10">
    <property type="entry name" value="D-Amino Acid Oxidase, subunit A, domain 2"/>
    <property type="match status" value="1"/>
</dbReference>
<dbReference type="PANTHER" id="PTHR13847">
    <property type="entry name" value="SARCOSINE DEHYDROGENASE-RELATED"/>
    <property type="match status" value="1"/>
</dbReference>
<evidence type="ECO:0000256" key="1">
    <source>
        <dbReference type="ARBA" id="ARBA00023002"/>
    </source>
</evidence>
<gene>
    <name evidence="3" type="ORF">ALQ33_04360</name>
</gene>
<reference evidence="3 4" key="1">
    <citation type="submission" date="2018-08" db="EMBL/GenBank/DDBJ databases">
        <title>Recombination of ecologically and evolutionarily significant loci maintains genetic cohesion in the Pseudomonas syringae species complex.</title>
        <authorList>
            <person name="Dillon M."/>
            <person name="Thakur S."/>
            <person name="Almeida R.N.D."/>
            <person name="Weir B.S."/>
            <person name="Guttman D.S."/>
        </authorList>
    </citation>
    <scope>NUCLEOTIDE SEQUENCE [LARGE SCALE GENOMIC DNA]</scope>
    <source>
        <strain evidence="3 4">ICMP 8902</strain>
    </source>
</reference>
<dbReference type="GO" id="GO:0005737">
    <property type="term" value="C:cytoplasm"/>
    <property type="evidence" value="ECO:0007669"/>
    <property type="project" value="TreeGrafter"/>
</dbReference>
<name>A0A3M3ZJZ9_9PSED</name>
<dbReference type="SUPFAM" id="SSF51905">
    <property type="entry name" value="FAD/NAD(P)-binding domain"/>
    <property type="match status" value="1"/>
</dbReference>
<evidence type="ECO:0000259" key="2">
    <source>
        <dbReference type="Pfam" id="PF01266"/>
    </source>
</evidence>
<dbReference type="InterPro" id="IPR006076">
    <property type="entry name" value="FAD-dep_OxRdtase"/>
</dbReference>
<protein>
    <submittedName>
        <fullName evidence="3">Oxidoreductase, FAD-binding protein</fullName>
    </submittedName>
</protein>
<sequence length="383" mass="41129">MFLDYEIAVIGAGITGASIAAKLCSAGVSVALIDKGAAASLGASSYSGGLVRLYDTDPLLMELAALSINQMNEGVFASTYASALRRTGMIYRAAADQRDALCNAIEQHASALYPMRLLARRELGGGGYPRCPDAERVNLFEPNACVGDVRLAVSALCQVVRQQGMLLEHRDIKAIECRTRDRVDIELGDATLRCRAVVIAAGAWTRHLLPQAQLDVRLEVRSIHLARVLTENDWSMPIIDSVAQSYAIPLTRNIVQTGCGPRDSALWPEHLAQPDARHAEDACRRIEQLGGSAKNARVLDVLPGFDSYSADGRPLLGFCAEQSPVYLAAGMSGLGFKLAPGIARIACEQLLGRLRGGDQPCSDWLALSPQRCMPDNNSSSVQP</sequence>
<feature type="domain" description="FAD dependent oxidoreductase" evidence="2">
    <location>
        <begin position="7"/>
        <end position="348"/>
    </location>
</feature>
<dbReference type="PANTHER" id="PTHR13847:SF287">
    <property type="entry name" value="FAD-DEPENDENT OXIDOREDUCTASE DOMAIN-CONTAINING PROTEIN 1"/>
    <property type="match status" value="1"/>
</dbReference>
<evidence type="ECO:0000313" key="4">
    <source>
        <dbReference type="Proteomes" id="UP000279372"/>
    </source>
</evidence>
<dbReference type="Pfam" id="PF01266">
    <property type="entry name" value="DAO"/>
    <property type="match status" value="1"/>
</dbReference>
<comment type="caution">
    <text evidence="3">The sequence shown here is derived from an EMBL/GenBank/DDBJ whole genome shotgun (WGS) entry which is preliminary data.</text>
</comment>
<dbReference type="InterPro" id="IPR036188">
    <property type="entry name" value="FAD/NAD-bd_sf"/>
</dbReference>
<dbReference type="EMBL" id="RBQB01000063">
    <property type="protein sequence ID" value="RMO94928.1"/>
    <property type="molecule type" value="Genomic_DNA"/>
</dbReference>
<dbReference type="Gene3D" id="3.50.50.60">
    <property type="entry name" value="FAD/NAD(P)-binding domain"/>
    <property type="match status" value="1"/>
</dbReference>